<keyword evidence="3" id="KW-0560">Oxidoreductase</keyword>
<evidence type="ECO:0000313" key="9">
    <source>
        <dbReference type="Proteomes" id="UP001153321"/>
    </source>
</evidence>
<dbReference type="Gene3D" id="3.40.30.10">
    <property type="entry name" value="Glutaredoxin"/>
    <property type="match status" value="1"/>
</dbReference>
<evidence type="ECO:0000256" key="1">
    <source>
        <dbReference type="ARBA" id="ARBA00012612"/>
    </source>
</evidence>
<comment type="catalytic activity">
    <reaction evidence="6">
        <text>[protein]-dithiol + NADP(+) = [protein]-disulfide + NADPH + H(+)</text>
        <dbReference type="Rhea" id="RHEA:18753"/>
        <dbReference type="Rhea" id="RHEA-COMP:10593"/>
        <dbReference type="Rhea" id="RHEA-COMP:10594"/>
        <dbReference type="ChEBI" id="CHEBI:15378"/>
        <dbReference type="ChEBI" id="CHEBI:29950"/>
        <dbReference type="ChEBI" id="CHEBI:50058"/>
        <dbReference type="ChEBI" id="CHEBI:57783"/>
        <dbReference type="ChEBI" id="CHEBI:58349"/>
        <dbReference type="EC" id="1.8.1.8"/>
    </reaction>
</comment>
<evidence type="ECO:0000259" key="7">
    <source>
        <dbReference type="Pfam" id="PF13905"/>
    </source>
</evidence>
<keyword evidence="9" id="KW-1185">Reference proteome</keyword>
<dbReference type="InterPro" id="IPR052259">
    <property type="entry name" value="Nucleoredoxin-like"/>
</dbReference>
<dbReference type="Pfam" id="PF13905">
    <property type="entry name" value="Thioredoxin_8"/>
    <property type="match status" value="1"/>
</dbReference>
<dbReference type="Proteomes" id="UP001153321">
    <property type="component" value="Chromosome 21"/>
</dbReference>
<dbReference type="PANTHER" id="PTHR13871:SF96">
    <property type="entry name" value="THIOREDOXIN DOMAIN-CONTAINING PROTEIN"/>
    <property type="match status" value="1"/>
</dbReference>
<accession>A0A9P0I3V3</accession>
<dbReference type="InterPro" id="IPR012336">
    <property type="entry name" value="Thioredoxin-like_fold"/>
</dbReference>
<evidence type="ECO:0000256" key="5">
    <source>
        <dbReference type="ARBA" id="ARBA00047388"/>
    </source>
</evidence>
<evidence type="ECO:0000256" key="4">
    <source>
        <dbReference type="ARBA" id="ARBA00023027"/>
    </source>
</evidence>
<evidence type="ECO:0000256" key="6">
    <source>
        <dbReference type="ARBA" id="ARBA00047804"/>
    </source>
</evidence>
<name>A0A9P0I3V3_SPOLI</name>
<gene>
    <name evidence="8" type="ORF">SPLIT_LOCUS5964</name>
</gene>
<keyword evidence="2" id="KW-0677">Repeat</keyword>
<organism evidence="8 9">
    <name type="scientific">Spodoptera littoralis</name>
    <name type="common">Egyptian cotton leafworm</name>
    <dbReference type="NCBI Taxonomy" id="7109"/>
    <lineage>
        <taxon>Eukaryota</taxon>
        <taxon>Metazoa</taxon>
        <taxon>Ecdysozoa</taxon>
        <taxon>Arthropoda</taxon>
        <taxon>Hexapoda</taxon>
        <taxon>Insecta</taxon>
        <taxon>Pterygota</taxon>
        <taxon>Neoptera</taxon>
        <taxon>Endopterygota</taxon>
        <taxon>Lepidoptera</taxon>
        <taxon>Glossata</taxon>
        <taxon>Ditrysia</taxon>
        <taxon>Noctuoidea</taxon>
        <taxon>Noctuidae</taxon>
        <taxon>Amphipyrinae</taxon>
        <taxon>Spodoptera</taxon>
    </lineage>
</organism>
<dbReference type="AlphaFoldDB" id="A0A9P0I3V3"/>
<evidence type="ECO:0000313" key="8">
    <source>
        <dbReference type="EMBL" id="CAH1640608.1"/>
    </source>
</evidence>
<feature type="domain" description="Thioredoxin-like fold" evidence="7">
    <location>
        <begin position="38"/>
        <end position="128"/>
    </location>
</feature>
<dbReference type="GO" id="GO:0047134">
    <property type="term" value="F:protein-disulfide reductase [NAD(P)H] activity"/>
    <property type="evidence" value="ECO:0007669"/>
    <property type="project" value="UniProtKB-EC"/>
</dbReference>
<keyword evidence="4" id="KW-0520">NAD</keyword>
<dbReference type="PANTHER" id="PTHR13871">
    <property type="entry name" value="THIOREDOXIN"/>
    <property type="match status" value="1"/>
</dbReference>
<proteinExistence type="predicted"/>
<protein>
    <recommendedName>
        <fullName evidence="1">protein-disulfide reductase</fullName>
        <ecNumber evidence="1">1.8.1.8</ecNumber>
    </recommendedName>
</protein>
<sequence>MEGCSLDLPPFDWLKYAKLYNHKYEKIPSWWLRQGVDVIVLYFSLNNRDKKHIMYDFYEWYENARFMNFPIEVINVPLDSNIEDMCMSYDEQANWFTIMYSDPLIFTLLYMYDVTCVPHLVVIRPDGTLVSSHGIMDIERYGKNALMTWLSPTANSIPPKRFSRVKRMFGQKWRYITIRVGNIKKRYYIRKFSKGLERRKPSSIGLSLRLSKSSAPDTLGVILPTAPNVYEKPV</sequence>
<dbReference type="EC" id="1.8.1.8" evidence="1"/>
<evidence type="ECO:0000256" key="2">
    <source>
        <dbReference type="ARBA" id="ARBA00022737"/>
    </source>
</evidence>
<reference evidence="8" key="1">
    <citation type="submission" date="2022-02" db="EMBL/GenBank/DDBJ databases">
        <authorList>
            <person name="King R."/>
        </authorList>
    </citation>
    <scope>NUCLEOTIDE SEQUENCE</scope>
</reference>
<comment type="catalytic activity">
    <reaction evidence="5">
        <text>[protein]-dithiol + NAD(+) = [protein]-disulfide + NADH + H(+)</text>
        <dbReference type="Rhea" id="RHEA:18749"/>
        <dbReference type="Rhea" id="RHEA-COMP:10593"/>
        <dbReference type="Rhea" id="RHEA-COMP:10594"/>
        <dbReference type="ChEBI" id="CHEBI:15378"/>
        <dbReference type="ChEBI" id="CHEBI:29950"/>
        <dbReference type="ChEBI" id="CHEBI:50058"/>
        <dbReference type="ChEBI" id="CHEBI:57540"/>
        <dbReference type="ChEBI" id="CHEBI:57945"/>
        <dbReference type="EC" id="1.8.1.8"/>
    </reaction>
</comment>
<dbReference type="EMBL" id="LR824552">
    <property type="protein sequence ID" value="CAH1640608.1"/>
    <property type="molecule type" value="Genomic_DNA"/>
</dbReference>
<dbReference type="InterPro" id="IPR036249">
    <property type="entry name" value="Thioredoxin-like_sf"/>
</dbReference>
<dbReference type="SUPFAM" id="SSF52833">
    <property type="entry name" value="Thioredoxin-like"/>
    <property type="match status" value="1"/>
</dbReference>
<evidence type="ECO:0000256" key="3">
    <source>
        <dbReference type="ARBA" id="ARBA00023002"/>
    </source>
</evidence>